<reference evidence="2 3" key="1">
    <citation type="journal article" date="2018" name="Elife">
        <title>Firefly genomes illuminate parallel origins of bioluminescence in beetles.</title>
        <authorList>
            <person name="Fallon T.R."/>
            <person name="Lower S.E."/>
            <person name="Chang C.H."/>
            <person name="Bessho-Uehara M."/>
            <person name="Martin G.J."/>
            <person name="Bewick A.J."/>
            <person name="Behringer M."/>
            <person name="Debat H.J."/>
            <person name="Wong I."/>
            <person name="Day J.C."/>
            <person name="Suvorov A."/>
            <person name="Silva C.J."/>
            <person name="Stanger-Hall K.F."/>
            <person name="Hall D.W."/>
            <person name="Schmitz R.J."/>
            <person name="Nelson D.R."/>
            <person name="Lewis S.M."/>
            <person name="Shigenobu S."/>
            <person name="Bybee S.M."/>
            <person name="Larracuente A.M."/>
            <person name="Oba Y."/>
            <person name="Weng J.K."/>
        </authorList>
    </citation>
    <scope>NUCLEOTIDE SEQUENCE [LARGE SCALE GENOMIC DNA]</scope>
    <source>
        <strain evidence="2">1611_PpyrPB1</strain>
        <tissue evidence="2">Whole body</tissue>
    </source>
</reference>
<name>A0A5N4AK68_PHOPY</name>
<gene>
    <name evidence="2" type="ORF">PPYR_08710</name>
</gene>
<dbReference type="InParanoid" id="A0A5N4AK68"/>
<dbReference type="Proteomes" id="UP000327044">
    <property type="component" value="Unassembled WGS sequence"/>
</dbReference>
<evidence type="ECO:0000313" key="2">
    <source>
        <dbReference type="EMBL" id="KAB0797717.1"/>
    </source>
</evidence>
<dbReference type="AlphaFoldDB" id="A0A5N4AK68"/>
<comment type="caution">
    <text evidence="2">The sequence shown here is derived from an EMBL/GenBank/DDBJ whole genome shotgun (WGS) entry which is preliminary data.</text>
</comment>
<keyword evidence="3" id="KW-1185">Reference proteome</keyword>
<proteinExistence type="predicted"/>
<evidence type="ECO:0000256" key="1">
    <source>
        <dbReference type="SAM" id="SignalP"/>
    </source>
</evidence>
<protein>
    <recommendedName>
        <fullName evidence="4">Sushi domain-containing protein</fullName>
    </recommendedName>
</protein>
<evidence type="ECO:0008006" key="4">
    <source>
        <dbReference type="Google" id="ProtNLM"/>
    </source>
</evidence>
<keyword evidence="1" id="KW-0732">Signal</keyword>
<accession>A0A5N4AK68</accession>
<organism evidence="2 3">
    <name type="scientific">Photinus pyralis</name>
    <name type="common">Common eastern firefly</name>
    <name type="synonym">Lampyris pyralis</name>
    <dbReference type="NCBI Taxonomy" id="7054"/>
    <lineage>
        <taxon>Eukaryota</taxon>
        <taxon>Metazoa</taxon>
        <taxon>Ecdysozoa</taxon>
        <taxon>Arthropoda</taxon>
        <taxon>Hexapoda</taxon>
        <taxon>Insecta</taxon>
        <taxon>Pterygota</taxon>
        <taxon>Neoptera</taxon>
        <taxon>Endopterygota</taxon>
        <taxon>Coleoptera</taxon>
        <taxon>Polyphaga</taxon>
        <taxon>Elateriformia</taxon>
        <taxon>Elateroidea</taxon>
        <taxon>Lampyridae</taxon>
        <taxon>Lampyrinae</taxon>
        <taxon>Photinus</taxon>
    </lineage>
</organism>
<evidence type="ECO:0000313" key="3">
    <source>
        <dbReference type="Proteomes" id="UP000327044"/>
    </source>
</evidence>
<feature type="signal peptide" evidence="1">
    <location>
        <begin position="1"/>
        <end position="19"/>
    </location>
</feature>
<feature type="chain" id="PRO_5024460964" description="Sushi domain-containing protein" evidence="1">
    <location>
        <begin position="20"/>
        <end position="98"/>
    </location>
</feature>
<dbReference type="EMBL" id="VVIM01000006">
    <property type="protein sequence ID" value="KAB0797717.1"/>
    <property type="molecule type" value="Genomic_DNA"/>
</dbReference>
<sequence>MIAMRAVLCLLVCLVLVAATPATLHNNNDEKTYLRNCYGFECPKGTVTCSVDSVATDDWMTDTIRCKSKNHAVLNSFTKTYPLPNCDDRTTTNCRIVK</sequence>